<proteinExistence type="predicted"/>
<evidence type="ECO:0000313" key="2">
    <source>
        <dbReference type="Proteomes" id="UP000196368"/>
    </source>
</evidence>
<accession>A0A1Y4DDB7</accession>
<comment type="caution">
    <text evidence="1">The sequence shown here is derived from an EMBL/GenBank/DDBJ whole genome shotgun (WGS) entry which is preliminary data.</text>
</comment>
<evidence type="ECO:0000313" key="1">
    <source>
        <dbReference type="EMBL" id="OUO57026.1"/>
    </source>
</evidence>
<dbReference type="RefSeq" id="WP_087288197.1">
    <property type="nucleotide sequence ID" value="NZ_NFJD01000002.1"/>
</dbReference>
<dbReference type="InterPro" id="IPR048922">
    <property type="entry name" value="Bbp16"/>
</dbReference>
<protein>
    <submittedName>
        <fullName evidence="1">Uncharacterized protein</fullName>
    </submittedName>
</protein>
<dbReference type="AlphaFoldDB" id="A0A1Y4DDB7"/>
<dbReference type="OrthoDB" id="5455995at2"/>
<keyword evidence="2" id="KW-1185">Reference proteome</keyword>
<dbReference type="Pfam" id="PF21190">
    <property type="entry name" value="Bbp16"/>
    <property type="match status" value="1"/>
</dbReference>
<organism evidence="1 2">
    <name type="scientific">Candidatus Avelusimicrobium gallicola</name>
    <dbReference type="NCBI Taxonomy" id="2562704"/>
    <lineage>
        <taxon>Bacteria</taxon>
        <taxon>Pseudomonadati</taxon>
        <taxon>Elusimicrobiota</taxon>
        <taxon>Elusimicrobia</taxon>
        <taxon>Elusimicrobiales</taxon>
        <taxon>Elusimicrobiaceae</taxon>
        <taxon>Candidatus Avelusimicrobium</taxon>
    </lineage>
</organism>
<name>A0A1Y4DDB7_9BACT</name>
<reference evidence="2" key="1">
    <citation type="submission" date="2017-04" db="EMBL/GenBank/DDBJ databases">
        <title>Function of individual gut microbiota members based on whole genome sequencing of pure cultures obtained from chicken caecum.</title>
        <authorList>
            <person name="Medvecky M."/>
            <person name="Cejkova D."/>
            <person name="Polansky O."/>
            <person name="Karasova D."/>
            <person name="Kubasova T."/>
            <person name="Cizek A."/>
            <person name="Rychlik I."/>
        </authorList>
    </citation>
    <scope>NUCLEOTIDE SEQUENCE [LARGE SCALE GENOMIC DNA]</scope>
    <source>
        <strain evidence="2">An273</strain>
    </source>
</reference>
<dbReference type="Proteomes" id="UP000196368">
    <property type="component" value="Unassembled WGS sequence"/>
</dbReference>
<sequence>MLLDQNAMMSDKQAVAATAASENILDLGAASNAVPGALFAVCRTDEAFSGVTQVKVSLQTDDTADFSAAQELMAVTFALADLQSVKNLFAVVLPNGAKRFLRAYYTVSGSGTAGKLSCFLTDGVDMH</sequence>
<dbReference type="EMBL" id="NFJD01000002">
    <property type="protein sequence ID" value="OUO57026.1"/>
    <property type="molecule type" value="Genomic_DNA"/>
</dbReference>
<dbReference type="Gene3D" id="2.60.120.1110">
    <property type="match status" value="1"/>
</dbReference>
<gene>
    <name evidence="1" type="ORF">B5F75_04050</name>
</gene>